<dbReference type="Proteomes" id="UP000181873">
    <property type="component" value="Unassembled WGS sequence"/>
</dbReference>
<evidence type="ECO:0000259" key="1">
    <source>
        <dbReference type="SMART" id="SM00901"/>
    </source>
</evidence>
<evidence type="ECO:0000313" key="2">
    <source>
        <dbReference type="EMBL" id="OJD58735.1"/>
    </source>
</evidence>
<accession>A0A1J9U3H7</accession>
<gene>
    <name evidence="2" type="ORF">BAU25_02305</name>
</gene>
<feature type="domain" description="FRG" evidence="1">
    <location>
        <begin position="38"/>
        <end position="149"/>
    </location>
</feature>
<evidence type="ECO:0000313" key="3">
    <source>
        <dbReference type="Proteomes" id="UP000181873"/>
    </source>
</evidence>
<reference evidence="2 3" key="1">
    <citation type="submission" date="2016-06" db="EMBL/GenBank/DDBJ databases">
        <title>First insights into the genetic diversity and population structure of in the Bacillus cereus group bacteria from diverse marine environments.</title>
        <authorList>
            <person name="Liu Y."/>
            <person name="Lai Q."/>
            <person name="Shao Z."/>
        </authorList>
    </citation>
    <scope>NUCLEOTIDE SEQUENCE [LARGE SCALE GENOMIC DNA]</scope>
    <source>
        <strain evidence="2 3">N35-10-2</strain>
    </source>
</reference>
<dbReference type="EMBL" id="MAOE01000121">
    <property type="protein sequence ID" value="OJD58735.1"/>
    <property type="molecule type" value="Genomic_DNA"/>
</dbReference>
<dbReference type="Pfam" id="PF08867">
    <property type="entry name" value="FRG"/>
    <property type="match status" value="1"/>
</dbReference>
<proteinExistence type="predicted"/>
<comment type="caution">
    <text evidence="2">The sequence shown here is derived from an EMBL/GenBank/DDBJ whole genome shotgun (WGS) entry which is preliminary data.</text>
</comment>
<dbReference type="SMART" id="SM00901">
    <property type="entry name" value="FRG"/>
    <property type="match status" value="1"/>
</dbReference>
<dbReference type="AlphaFoldDB" id="A0A1J9U3H7"/>
<dbReference type="InterPro" id="IPR014966">
    <property type="entry name" value="FRG-dom"/>
</dbReference>
<protein>
    <submittedName>
        <fullName evidence="2">FRG domain-containing protein</fullName>
    </submittedName>
</protein>
<organism evidence="2 3">
    <name type="scientific">Bacillus albus</name>
    <dbReference type="NCBI Taxonomy" id="2026189"/>
    <lineage>
        <taxon>Bacteria</taxon>
        <taxon>Bacillati</taxon>
        <taxon>Bacillota</taxon>
        <taxon>Bacilli</taxon>
        <taxon>Bacillales</taxon>
        <taxon>Bacillaceae</taxon>
        <taxon>Bacillus</taxon>
        <taxon>Bacillus cereus group</taxon>
    </lineage>
</organism>
<name>A0A1J9U3H7_9BACI</name>
<sequence>MTNKKRYSQRELEGVLPTPEEIEVDDLASYIKLFSDGKFEGFYFRGEPTNYKDTVSSALRGNPVHNAKVKFPDKYPFFNMKKEFKREVWHKLSPDERMYFSAFSQHHGIPTNLIDITTSPLVSLYFACQEFKVPENNEEGLDATRGFVYLFKDSFVDITNILAKYEDDNVLELFALNRRNIFIDMYSVFLEFKDKHPEQFYQFLENIAKEHHNYFGNLSGEQHIPKDIPPQEGCNKTITTCYVDKIIKYNEELQKIHDQIDDVHKDVFLYTAILQIFFKNILEDISQHVIWFKTIMPIFKYAPILSFERGRNQQGLFIYQNYLNYIDEKIKTSFLSRQKIWPEVVIVVNNKEKILNELDFIGINEKFIYGDYDHIASYIRSKFQ</sequence>
<dbReference type="RefSeq" id="WP_071758909.1">
    <property type="nucleotide sequence ID" value="NZ_CBCSIO010000009.1"/>
</dbReference>